<evidence type="ECO:0000313" key="2">
    <source>
        <dbReference type="Proteomes" id="UP000009168"/>
    </source>
</evidence>
<organism evidence="1 2">
    <name type="scientific">Tetrahymena thermophila (strain SB210)</name>
    <dbReference type="NCBI Taxonomy" id="312017"/>
    <lineage>
        <taxon>Eukaryota</taxon>
        <taxon>Sar</taxon>
        <taxon>Alveolata</taxon>
        <taxon>Ciliophora</taxon>
        <taxon>Intramacronucleata</taxon>
        <taxon>Oligohymenophorea</taxon>
        <taxon>Hymenostomatida</taxon>
        <taxon>Tetrahymenina</taxon>
        <taxon>Tetrahymenidae</taxon>
        <taxon>Tetrahymena</taxon>
    </lineage>
</organism>
<dbReference type="eggNOG" id="ENOG502SYP7">
    <property type="taxonomic scope" value="Eukaryota"/>
</dbReference>
<accession>Q22BM2</accession>
<proteinExistence type="predicted"/>
<dbReference type="GeneID" id="7835062"/>
<name>Q22BM2_TETTS</name>
<dbReference type="InParanoid" id="Q22BM2"/>
<dbReference type="OMA" id="DMECKEK"/>
<dbReference type="EMBL" id="GG662340">
    <property type="protein sequence ID" value="EAR82707.1"/>
    <property type="molecule type" value="Genomic_DNA"/>
</dbReference>
<dbReference type="AlphaFoldDB" id="Q22BM2"/>
<sequence>MSLGMDKAKVRYDGKAIVYKSDGTGRDTYITRNNGGLMSQQMLKDMECKEKKPDFVRIRLGSSYGNRKSLPTLGDKFVHYHSDGTGRDSYIGWNNGGRTNVYSKQSNTEINFRTTLRTYTKTPSQATFFSSASYSTQPTFDFTNTNFYLNPKQLQEKNDLHKRQIESAKRLSRPKTAVGPNQRPLFSTVNSRYSYYNPIQTQKTVC</sequence>
<evidence type="ECO:0000313" key="1">
    <source>
        <dbReference type="EMBL" id="EAR82707.1"/>
    </source>
</evidence>
<protein>
    <submittedName>
        <fullName evidence="1">Uncharacterized protein</fullName>
    </submittedName>
</protein>
<dbReference type="KEGG" id="tet:TTHERM_01093730"/>
<keyword evidence="2" id="KW-1185">Reference proteome</keyword>
<dbReference type="Proteomes" id="UP000009168">
    <property type="component" value="Unassembled WGS sequence"/>
</dbReference>
<dbReference type="RefSeq" id="XP_001030370.1">
    <property type="nucleotide sequence ID" value="XM_001030370.3"/>
</dbReference>
<reference evidence="2" key="1">
    <citation type="journal article" date="2006" name="PLoS Biol.">
        <title>Macronuclear genome sequence of the ciliate Tetrahymena thermophila, a model eukaryote.</title>
        <authorList>
            <person name="Eisen J.A."/>
            <person name="Coyne R.S."/>
            <person name="Wu M."/>
            <person name="Wu D."/>
            <person name="Thiagarajan M."/>
            <person name="Wortman J.R."/>
            <person name="Badger J.H."/>
            <person name="Ren Q."/>
            <person name="Amedeo P."/>
            <person name="Jones K.M."/>
            <person name="Tallon L.J."/>
            <person name="Delcher A.L."/>
            <person name="Salzberg S.L."/>
            <person name="Silva J.C."/>
            <person name="Haas B.J."/>
            <person name="Majoros W.H."/>
            <person name="Farzad M."/>
            <person name="Carlton J.M."/>
            <person name="Smith R.K. Jr."/>
            <person name="Garg J."/>
            <person name="Pearlman R.E."/>
            <person name="Karrer K.M."/>
            <person name="Sun L."/>
            <person name="Manning G."/>
            <person name="Elde N.C."/>
            <person name="Turkewitz A.P."/>
            <person name="Asai D.J."/>
            <person name="Wilkes D.E."/>
            <person name="Wang Y."/>
            <person name="Cai H."/>
            <person name="Collins K."/>
            <person name="Stewart B.A."/>
            <person name="Lee S.R."/>
            <person name="Wilamowska K."/>
            <person name="Weinberg Z."/>
            <person name="Ruzzo W.L."/>
            <person name="Wloga D."/>
            <person name="Gaertig J."/>
            <person name="Frankel J."/>
            <person name="Tsao C.-C."/>
            <person name="Gorovsky M.A."/>
            <person name="Keeling P.J."/>
            <person name="Waller R.F."/>
            <person name="Patron N.J."/>
            <person name="Cherry J.M."/>
            <person name="Stover N.A."/>
            <person name="Krieger C.J."/>
            <person name="del Toro C."/>
            <person name="Ryder H.F."/>
            <person name="Williamson S.C."/>
            <person name="Barbeau R.A."/>
            <person name="Hamilton E.P."/>
            <person name="Orias E."/>
        </authorList>
    </citation>
    <scope>NUCLEOTIDE SEQUENCE [LARGE SCALE GENOMIC DNA]</scope>
    <source>
        <strain evidence="2">SB210</strain>
    </source>
</reference>
<dbReference type="HOGENOM" id="CLU_110498_0_0_1"/>
<gene>
    <name evidence="1" type="ORF">TTHERM_01093730</name>
</gene>
<dbReference type="OrthoDB" id="311825at2759"/>